<dbReference type="RefSeq" id="WP_003635279.1">
    <property type="nucleotide sequence ID" value="NZ_AZDF01000009.1"/>
</dbReference>
<name>C0XGP7_LENH9</name>
<reference evidence="2 3" key="1">
    <citation type="submission" date="2009-01" db="EMBL/GenBank/DDBJ databases">
        <authorList>
            <person name="Qin X."/>
            <person name="Bachman B."/>
            <person name="Battles P."/>
            <person name="Bell A."/>
            <person name="Bess C."/>
            <person name="Bickham C."/>
            <person name="Chaboub L."/>
            <person name="Chen D."/>
            <person name="Coyle M."/>
            <person name="Deiros D.R."/>
            <person name="Dinh H."/>
            <person name="Forbes L."/>
            <person name="Fowler G."/>
            <person name="Francisco L."/>
            <person name="Fu Q."/>
            <person name="Gubbala S."/>
            <person name="Hale W."/>
            <person name="Han Y."/>
            <person name="Hemphill L."/>
            <person name="Highlander S.K."/>
            <person name="Hirani K."/>
            <person name="Hogues M."/>
            <person name="Jackson L."/>
            <person name="Jakkamsetti A."/>
            <person name="Javaid M."/>
            <person name="Jiang H."/>
            <person name="Korchina V."/>
            <person name="Kovar C."/>
            <person name="Lara F."/>
            <person name="Lee S."/>
            <person name="Mata R."/>
            <person name="Mathew T."/>
            <person name="Moen C."/>
            <person name="Morales K."/>
            <person name="Munidasa M."/>
            <person name="Nazareth L."/>
            <person name="Ngo R."/>
            <person name="Nguyen L."/>
            <person name="Okwuonu G."/>
            <person name="Ongeri F."/>
            <person name="Patil S."/>
            <person name="Petrosino J."/>
            <person name="Pham C."/>
            <person name="Pham P."/>
            <person name="Pu L.-L."/>
            <person name="Puazo M."/>
            <person name="Raj R."/>
            <person name="Reid J."/>
            <person name="Rouhana J."/>
            <person name="Saada N."/>
            <person name="Shang Y."/>
            <person name="Simmons D."/>
            <person name="Thornton R."/>
            <person name="Warren J."/>
            <person name="Weissenberger G."/>
            <person name="Zhang J."/>
            <person name="Zhang L."/>
            <person name="Zhou C."/>
            <person name="Zhu D."/>
            <person name="Muzny D."/>
            <person name="Worley K."/>
            <person name="Gibbs R."/>
        </authorList>
    </citation>
    <scope>NUCLEOTIDE SEQUENCE [LARGE SCALE GENOMIC DNA]</scope>
    <source>
        <strain evidence="3">ATCC 8290 / DSM 20176 / CCUG 30140 / JCM 1155 / KCTC 3500 / NBRC 15886 / NCIMB 8040 / NRRL B-1843 / 9</strain>
    </source>
</reference>
<evidence type="ECO:0000259" key="1">
    <source>
        <dbReference type="PROSITE" id="PS50943"/>
    </source>
</evidence>
<dbReference type="HOGENOM" id="CLU_2666493_0_0_9"/>
<dbReference type="AlphaFoldDB" id="C0XGP7"/>
<keyword evidence="3" id="KW-1185">Reference proteome</keyword>
<feature type="domain" description="HTH cro/C1-type" evidence="1">
    <location>
        <begin position="30"/>
        <end position="69"/>
    </location>
</feature>
<dbReference type="Pfam" id="PF13443">
    <property type="entry name" value="HTH_26"/>
    <property type="match status" value="1"/>
</dbReference>
<gene>
    <name evidence="2" type="ORF">HMPREF0519_0408</name>
</gene>
<dbReference type="EMBL" id="ACGP01000088">
    <property type="protein sequence ID" value="EEI25459.1"/>
    <property type="molecule type" value="Genomic_DNA"/>
</dbReference>
<dbReference type="Gene3D" id="1.10.260.40">
    <property type="entry name" value="lambda repressor-like DNA-binding domains"/>
    <property type="match status" value="1"/>
</dbReference>
<dbReference type="PROSITE" id="PS50943">
    <property type="entry name" value="HTH_CROC1"/>
    <property type="match status" value="1"/>
</dbReference>
<protein>
    <submittedName>
        <fullName evidence="2">DNA-binding helix-turn-helix protein</fullName>
    </submittedName>
</protein>
<dbReference type="PATRIC" id="fig|1423757.3.peg.2631"/>
<dbReference type="InterPro" id="IPR001387">
    <property type="entry name" value="Cro/C1-type_HTH"/>
</dbReference>
<evidence type="ECO:0000313" key="3">
    <source>
        <dbReference type="Proteomes" id="UP000003752"/>
    </source>
</evidence>
<dbReference type="InterPro" id="IPR010982">
    <property type="entry name" value="Lambda_DNA-bd_dom_sf"/>
</dbReference>
<keyword evidence="2" id="KW-0238">DNA-binding</keyword>
<proteinExistence type="predicted"/>
<accession>C0XGP7</accession>
<comment type="caution">
    <text evidence="2">The sequence shown here is derived from an EMBL/GenBank/DDBJ whole genome shotgun (WGS) entry which is preliminary data.</text>
</comment>
<organism evidence="2 3">
    <name type="scientific">Lentilactobacillus hilgardii (strain ATCC 8290 / DSM 20176 / CCUG 30140 / JCM 1155 / KCTC 3500 / NBRC 15886 / NCIMB 8040 / NRRL B-1843 / 9)</name>
    <dbReference type="NCBI Taxonomy" id="1423757"/>
    <lineage>
        <taxon>Bacteria</taxon>
        <taxon>Bacillati</taxon>
        <taxon>Bacillota</taxon>
        <taxon>Bacilli</taxon>
        <taxon>Lactobacillales</taxon>
        <taxon>Lactobacillaceae</taxon>
        <taxon>Lentilactobacillus</taxon>
    </lineage>
</organism>
<dbReference type="GO" id="GO:0003677">
    <property type="term" value="F:DNA binding"/>
    <property type="evidence" value="ECO:0007669"/>
    <property type="project" value="UniProtKB-KW"/>
</dbReference>
<dbReference type="SMR" id="C0XGP7"/>
<dbReference type="Proteomes" id="UP000003752">
    <property type="component" value="Unassembled WGS sequence"/>
</dbReference>
<sequence length="75" mass="8483">MEKISLNEVLAENILIRSQRLGLNLTGLIKKSGLSRNSLSYIRNGHARKIAFLTLEKIAQALECEPYELLKPVDF</sequence>
<evidence type="ECO:0000313" key="2">
    <source>
        <dbReference type="EMBL" id="EEI25459.1"/>
    </source>
</evidence>
<dbReference type="SUPFAM" id="SSF47413">
    <property type="entry name" value="lambda repressor-like DNA-binding domains"/>
    <property type="match status" value="1"/>
</dbReference>